<dbReference type="PANTHER" id="PTHR33164:SF5">
    <property type="entry name" value="ORGANIC HYDROPEROXIDE RESISTANCE TRANSCRIPTIONAL REGULATOR"/>
    <property type="match status" value="1"/>
</dbReference>
<dbReference type="GO" id="GO:0006950">
    <property type="term" value="P:response to stress"/>
    <property type="evidence" value="ECO:0007669"/>
    <property type="project" value="TreeGrafter"/>
</dbReference>
<dbReference type="SMART" id="SM00347">
    <property type="entry name" value="HTH_MARR"/>
    <property type="match status" value="1"/>
</dbReference>
<dbReference type="STRING" id="217511.GCA_001463845_03209"/>
<dbReference type="Proteomes" id="UP000004310">
    <property type="component" value="Unassembled WGS sequence"/>
</dbReference>
<dbReference type="AlphaFoldDB" id="Q0G2R8"/>
<dbReference type="eggNOG" id="COG1846">
    <property type="taxonomic scope" value="Bacteria"/>
</dbReference>
<dbReference type="InterPro" id="IPR036388">
    <property type="entry name" value="WH-like_DNA-bd_sf"/>
</dbReference>
<reference evidence="3 4" key="1">
    <citation type="journal article" date="2010" name="J. Bacteriol.">
        <title>Genome sequence of Fulvimarina pelagi HTCC2506T, a Mn(II)-oxidizing alphaproteobacterium possessing an aerobic anoxygenic photosynthetic gene cluster and Xanthorhodopsin.</title>
        <authorList>
            <person name="Kang I."/>
            <person name="Oh H.M."/>
            <person name="Lim S.I."/>
            <person name="Ferriera S."/>
            <person name="Giovannoni S.J."/>
            <person name="Cho J.C."/>
        </authorList>
    </citation>
    <scope>NUCLEOTIDE SEQUENCE [LARGE SCALE GENOMIC DNA]</scope>
    <source>
        <strain evidence="3 4">HTCC2506</strain>
    </source>
</reference>
<comment type="caution">
    <text evidence="3">The sequence shown here is derived from an EMBL/GenBank/DDBJ whole genome shotgun (WGS) entry which is preliminary data.</text>
</comment>
<dbReference type="PRINTS" id="PR00598">
    <property type="entry name" value="HTHMARR"/>
</dbReference>
<gene>
    <name evidence="3" type="ORF">FP2506_16809</name>
</gene>
<dbReference type="PANTHER" id="PTHR33164">
    <property type="entry name" value="TRANSCRIPTIONAL REGULATOR, MARR FAMILY"/>
    <property type="match status" value="1"/>
</dbReference>
<dbReference type="EMBL" id="AATP01000002">
    <property type="protein sequence ID" value="EAU42113.1"/>
    <property type="molecule type" value="Genomic_DNA"/>
</dbReference>
<dbReference type="InterPro" id="IPR036390">
    <property type="entry name" value="WH_DNA-bd_sf"/>
</dbReference>
<proteinExistence type="predicted"/>
<dbReference type="GO" id="GO:0005737">
    <property type="term" value="C:cytoplasm"/>
    <property type="evidence" value="ECO:0007669"/>
    <property type="project" value="UniProtKB-SubCell"/>
</dbReference>
<dbReference type="Pfam" id="PF01047">
    <property type="entry name" value="MarR"/>
    <property type="match status" value="1"/>
</dbReference>
<dbReference type="RefSeq" id="WP_007068481.1">
    <property type="nucleotide sequence ID" value="NZ_DS022272.1"/>
</dbReference>
<feature type="domain" description="HTH marR-type" evidence="2">
    <location>
        <begin position="10"/>
        <end position="140"/>
    </location>
</feature>
<accession>Q0G2R8</accession>
<dbReference type="PROSITE" id="PS50995">
    <property type="entry name" value="HTH_MARR_2"/>
    <property type="match status" value="1"/>
</dbReference>
<evidence type="ECO:0000256" key="1">
    <source>
        <dbReference type="ARBA" id="ARBA00004496"/>
    </source>
</evidence>
<dbReference type="Gene3D" id="1.10.10.10">
    <property type="entry name" value="Winged helix-like DNA-binding domain superfamily/Winged helix DNA-binding domain"/>
    <property type="match status" value="1"/>
</dbReference>
<keyword evidence="4" id="KW-1185">Reference proteome</keyword>
<dbReference type="InterPro" id="IPR000835">
    <property type="entry name" value="HTH_MarR-typ"/>
</dbReference>
<dbReference type="InterPro" id="IPR039422">
    <property type="entry name" value="MarR/SlyA-like"/>
</dbReference>
<dbReference type="HOGENOM" id="CLU_083287_3_0_5"/>
<protein>
    <submittedName>
        <fullName evidence="3">Transcriptional regulator (MarR family) protein</fullName>
    </submittedName>
</protein>
<dbReference type="GO" id="GO:0003700">
    <property type="term" value="F:DNA-binding transcription factor activity"/>
    <property type="evidence" value="ECO:0007669"/>
    <property type="project" value="InterPro"/>
</dbReference>
<dbReference type="SUPFAM" id="SSF46785">
    <property type="entry name" value="Winged helix' DNA-binding domain"/>
    <property type="match status" value="1"/>
</dbReference>
<comment type="subcellular location">
    <subcellularLocation>
        <location evidence="1">Cytoplasm</location>
    </subcellularLocation>
</comment>
<organism evidence="3 4">
    <name type="scientific">Fulvimarina pelagi HTCC2506</name>
    <dbReference type="NCBI Taxonomy" id="314231"/>
    <lineage>
        <taxon>Bacteria</taxon>
        <taxon>Pseudomonadati</taxon>
        <taxon>Pseudomonadota</taxon>
        <taxon>Alphaproteobacteria</taxon>
        <taxon>Hyphomicrobiales</taxon>
        <taxon>Aurantimonadaceae</taxon>
        <taxon>Fulvimarina</taxon>
    </lineage>
</organism>
<sequence>MSSGDHLRLDDQLCFALYAAANAITRSYAPLLGQIDLTYPQYLVMLVLWQDGTSTVSAIAKRLELTPNSVTPLLDRLEKSGFVERMRNSEDRRVIHVRLSERGMALEAVAADAQALVQCRTGLSDTPLAELREQLRSLSAQLFKNESRTIEEIRREEAAVLDGPQKP</sequence>
<name>Q0G2R8_9HYPH</name>
<evidence type="ECO:0000313" key="4">
    <source>
        <dbReference type="Proteomes" id="UP000004310"/>
    </source>
</evidence>
<evidence type="ECO:0000259" key="2">
    <source>
        <dbReference type="PROSITE" id="PS50995"/>
    </source>
</evidence>
<evidence type="ECO:0000313" key="3">
    <source>
        <dbReference type="EMBL" id="EAU42113.1"/>
    </source>
</evidence>